<proteinExistence type="inferred from homology"/>
<dbReference type="RefSeq" id="WP_176302919.1">
    <property type="nucleotide sequence ID" value="NZ_JABWCV010000006.1"/>
</dbReference>
<evidence type="ECO:0000256" key="1">
    <source>
        <dbReference type="ARBA" id="ARBA00009766"/>
    </source>
</evidence>
<dbReference type="Pfam" id="PF07012">
    <property type="entry name" value="Curlin_rpt"/>
    <property type="match status" value="1"/>
</dbReference>
<evidence type="ECO:0008006" key="5">
    <source>
        <dbReference type="Google" id="ProtNLM"/>
    </source>
</evidence>
<dbReference type="EMBL" id="JABWCV010000006">
    <property type="protein sequence ID" value="NVF13848.1"/>
    <property type="molecule type" value="Genomic_DNA"/>
</dbReference>
<dbReference type="GO" id="GO:0007155">
    <property type="term" value="P:cell adhesion"/>
    <property type="evidence" value="ECO:0007669"/>
    <property type="project" value="InterPro"/>
</dbReference>
<sequence>MDSYYSYYLLKNIKVIKRSIIAASCFMILSPISANETEQALIDNARVTQYIEQTRNQFGGDDINTSVIKQVGNDNTASIMQSQSASYQAGNFAFIYQQGSENYGAISQHGSKHSAAIWQEGNSHKATINQQNPNIALNADIRQFGSSSDIYISQSGNGQQRISIEQEAYSGTAPPVIVETH</sequence>
<gene>
    <name evidence="3" type="ORF">HUO07_06655</name>
</gene>
<reference evidence="3 4" key="1">
    <citation type="submission" date="2020-06" db="EMBL/GenBank/DDBJ databases">
        <title>Halomonas sp. QX-1 draft genome sequence.</title>
        <authorList>
            <person name="Qiu X."/>
        </authorList>
    </citation>
    <scope>NUCLEOTIDE SEQUENCE [LARGE SCALE GENOMIC DNA]</scope>
    <source>
        <strain evidence="3 4">QX-1</strain>
    </source>
</reference>
<protein>
    <recommendedName>
        <fullName evidence="5">Curlin subunit CsgB</fullName>
    </recommendedName>
</protein>
<comment type="similarity">
    <text evidence="1">Belongs to the CsgA/CsgB family.</text>
</comment>
<keyword evidence="2" id="KW-0732">Signal</keyword>
<organism evidence="3 4">
    <name type="scientific">Vreelandella maris</name>
    <dbReference type="NCBI Taxonomy" id="2729617"/>
    <lineage>
        <taxon>Bacteria</taxon>
        <taxon>Pseudomonadati</taxon>
        <taxon>Pseudomonadota</taxon>
        <taxon>Gammaproteobacteria</taxon>
        <taxon>Oceanospirillales</taxon>
        <taxon>Halomonadaceae</taxon>
        <taxon>Vreelandella</taxon>
    </lineage>
</organism>
<dbReference type="GO" id="GO:0009289">
    <property type="term" value="C:pilus"/>
    <property type="evidence" value="ECO:0007669"/>
    <property type="project" value="InterPro"/>
</dbReference>
<comment type="caution">
    <text evidence="3">The sequence shown here is derived from an EMBL/GenBank/DDBJ whole genome shotgun (WGS) entry which is preliminary data.</text>
</comment>
<dbReference type="InterPro" id="IPR009742">
    <property type="entry name" value="Curlin_rpt"/>
</dbReference>
<evidence type="ECO:0000256" key="2">
    <source>
        <dbReference type="ARBA" id="ARBA00022729"/>
    </source>
</evidence>
<evidence type="ECO:0000313" key="4">
    <source>
        <dbReference type="Proteomes" id="UP000589984"/>
    </source>
</evidence>
<name>A0A7Y6RBG2_9GAMM</name>
<accession>A0A7Y6RBG2</accession>
<keyword evidence="4" id="KW-1185">Reference proteome</keyword>
<dbReference type="Proteomes" id="UP000589984">
    <property type="component" value="Unassembled WGS sequence"/>
</dbReference>
<evidence type="ECO:0000313" key="3">
    <source>
        <dbReference type="EMBL" id="NVF13848.1"/>
    </source>
</evidence>
<dbReference type="AlphaFoldDB" id="A0A7Y6RBG2"/>